<keyword evidence="7" id="KW-0472">Membrane</keyword>
<sequence length="552" mass="58838">MNWGLGYVVLAALSGLTTLALAVYAVRRDEPGATYFAAMMAGASIWALPYAASLLVPDPAVHVLFELPVEVGKAVLVPSWLLFALAYTGRGGYISRRLIAGIFALPAATMALIVTNDSHGLVWSNYRVVEQLGISISWYDPGVWHWIHVGYGWLLVGIGVALIFELVLSRDSLYRDQAVALVVGTLVATVTQAKAALFVGPYPGLDLTPVGLGITGLSFGYALFRYQLFGVSPAVGRLGARAALDDVGVGVAIITRNGDVAELNAAAEAALGTDTDGAVGDPLDSFLPVDRFDPADPPETVEITDDERRSYEVTVSPVDDQHSEPLGYTVVLSDVTVRERQRQRVEVLNRVLRHNLRNDLTVVLGYAGTLADRLDGEEREMAEMIEENARGLADLGENARQVEAFLDAEETTFDAAAAVRSVVADLGTEWPDATVETAIPDSLALQGVERAFEAIVENLLENALEHGDDPVRVSLIAEDGVARLVVADAGPGIPDHEVAVLRSGGETALEHGSGLGLWAVHWGATLLGATTEIETPEGGGTRIEVRFPMDAD</sequence>
<feature type="transmembrane region" description="Helical" evidence="7">
    <location>
        <begin position="33"/>
        <end position="51"/>
    </location>
</feature>
<keyword evidence="3" id="KW-0808">Transferase</keyword>
<dbReference type="RefSeq" id="WP_267647422.1">
    <property type="nucleotide sequence ID" value="NZ_JANHGR010000002.1"/>
</dbReference>
<dbReference type="Gene3D" id="3.30.450.20">
    <property type="entry name" value="PAS domain"/>
    <property type="match status" value="1"/>
</dbReference>
<keyword evidence="4" id="KW-0547">Nucleotide-binding</keyword>
<dbReference type="EC" id="2.7.13.3" evidence="2"/>
<keyword evidence="5 9" id="KW-0418">Kinase</keyword>
<dbReference type="SUPFAM" id="SSF55874">
    <property type="entry name" value="ATPase domain of HSP90 chaperone/DNA topoisomerase II/histidine kinase"/>
    <property type="match status" value="1"/>
</dbReference>
<feature type="transmembrane region" description="Helical" evidence="7">
    <location>
        <begin position="98"/>
        <end position="115"/>
    </location>
</feature>
<dbReference type="InterPro" id="IPR003661">
    <property type="entry name" value="HisK_dim/P_dom"/>
</dbReference>
<feature type="domain" description="Histidine kinase" evidence="8">
    <location>
        <begin position="351"/>
        <end position="551"/>
    </location>
</feature>
<dbReference type="PANTHER" id="PTHR44936">
    <property type="entry name" value="SENSOR PROTEIN CREC"/>
    <property type="match status" value="1"/>
</dbReference>
<comment type="caution">
    <text evidence="9">The sequence shown here is derived from an EMBL/GenBank/DDBJ whole genome shotgun (WGS) entry which is preliminary data.</text>
</comment>
<evidence type="ECO:0000256" key="2">
    <source>
        <dbReference type="ARBA" id="ARBA00012438"/>
    </source>
</evidence>
<feature type="transmembrane region" description="Helical" evidence="7">
    <location>
        <begin position="6"/>
        <end position="26"/>
    </location>
</feature>
<dbReference type="AlphaFoldDB" id="A0ABD6BR91"/>
<feature type="transmembrane region" description="Helical" evidence="7">
    <location>
        <begin position="179"/>
        <end position="201"/>
    </location>
</feature>
<dbReference type="EMBL" id="JBHUCZ010000007">
    <property type="protein sequence ID" value="MFD1567621.1"/>
    <property type="molecule type" value="Genomic_DNA"/>
</dbReference>
<feature type="transmembrane region" description="Helical" evidence="7">
    <location>
        <begin position="71"/>
        <end position="89"/>
    </location>
</feature>
<reference evidence="9 10" key="1">
    <citation type="journal article" date="2019" name="Int. J. Syst. Evol. Microbiol.">
        <title>The Global Catalogue of Microorganisms (GCM) 10K type strain sequencing project: providing services to taxonomists for standard genome sequencing and annotation.</title>
        <authorList>
            <consortium name="The Broad Institute Genomics Platform"/>
            <consortium name="The Broad Institute Genome Sequencing Center for Infectious Disease"/>
            <person name="Wu L."/>
            <person name="Ma J."/>
        </authorList>
    </citation>
    <scope>NUCLEOTIDE SEQUENCE [LARGE SCALE GENOMIC DNA]</scope>
    <source>
        <strain evidence="9 10">CGMCC 1.12859</strain>
    </source>
</reference>
<evidence type="ECO:0000256" key="5">
    <source>
        <dbReference type="ARBA" id="ARBA00022777"/>
    </source>
</evidence>
<dbReference type="Proteomes" id="UP001597139">
    <property type="component" value="Unassembled WGS sequence"/>
</dbReference>
<dbReference type="Pfam" id="PF08448">
    <property type="entry name" value="PAS_4"/>
    <property type="match status" value="1"/>
</dbReference>
<keyword evidence="10" id="KW-1185">Reference proteome</keyword>
<protein>
    <recommendedName>
        <fullName evidence="2">histidine kinase</fullName>
        <ecNumber evidence="2">2.7.13.3</ecNumber>
    </recommendedName>
</protein>
<evidence type="ECO:0000256" key="3">
    <source>
        <dbReference type="ARBA" id="ARBA00022679"/>
    </source>
</evidence>
<dbReference type="Gene3D" id="3.30.565.10">
    <property type="entry name" value="Histidine kinase-like ATPase, C-terminal domain"/>
    <property type="match status" value="1"/>
</dbReference>
<evidence type="ECO:0000256" key="6">
    <source>
        <dbReference type="ARBA" id="ARBA00022840"/>
    </source>
</evidence>
<dbReference type="GO" id="GO:0004673">
    <property type="term" value="F:protein histidine kinase activity"/>
    <property type="evidence" value="ECO:0007669"/>
    <property type="project" value="UniProtKB-EC"/>
</dbReference>
<dbReference type="InterPro" id="IPR013656">
    <property type="entry name" value="PAS_4"/>
</dbReference>
<evidence type="ECO:0000313" key="9">
    <source>
        <dbReference type="EMBL" id="MFD1567621.1"/>
    </source>
</evidence>
<dbReference type="InterPro" id="IPR050980">
    <property type="entry name" value="2C_sensor_his_kinase"/>
</dbReference>
<gene>
    <name evidence="9" type="ORF">ACFSAU_08960</name>
</gene>
<dbReference type="InterPro" id="IPR005467">
    <property type="entry name" value="His_kinase_dom"/>
</dbReference>
<evidence type="ECO:0000256" key="7">
    <source>
        <dbReference type="SAM" id="Phobius"/>
    </source>
</evidence>
<feature type="transmembrane region" description="Helical" evidence="7">
    <location>
        <begin position="146"/>
        <end position="167"/>
    </location>
</feature>
<evidence type="ECO:0000256" key="4">
    <source>
        <dbReference type="ARBA" id="ARBA00022741"/>
    </source>
</evidence>
<evidence type="ECO:0000313" key="10">
    <source>
        <dbReference type="Proteomes" id="UP001597139"/>
    </source>
</evidence>
<dbReference type="SUPFAM" id="SSF55785">
    <property type="entry name" value="PYP-like sensor domain (PAS domain)"/>
    <property type="match status" value="1"/>
</dbReference>
<dbReference type="Pfam" id="PF16927">
    <property type="entry name" value="HisKA_7TM"/>
    <property type="match status" value="1"/>
</dbReference>
<evidence type="ECO:0000256" key="1">
    <source>
        <dbReference type="ARBA" id="ARBA00000085"/>
    </source>
</evidence>
<organism evidence="9 10">
    <name type="scientific">Halolamina litorea</name>
    <dbReference type="NCBI Taxonomy" id="1515593"/>
    <lineage>
        <taxon>Archaea</taxon>
        <taxon>Methanobacteriati</taxon>
        <taxon>Methanobacteriota</taxon>
        <taxon>Stenosarchaea group</taxon>
        <taxon>Halobacteria</taxon>
        <taxon>Halobacteriales</taxon>
        <taxon>Haloferacaceae</taxon>
    </lineage>
</organism>
<dbReference type="CDD" id="cd00075">
    <property type="entry name" value="HATPase"/>
    <property type="match status" value="1"/>
</dbReference>
<dbReference type="Pfam" id="PF02518">
    <property type="entry name" value="HATPase_c"/>
    <property type="match status" value="1"/>
</dbReference>
<dbReference type="CDD" id="cd00082">
    <property type="entry name" value="HisKA"/>
    <property type="match status" value="1"/>
</dbReference>
<keyword evidence="6" id="KW-0067">ATP-binding</keyword>
<dbReference type="InterPro" id="IPR035965">
    <property type="entry name" value="PAS-like_dom_sf"/>
</dbReference>
<accession>A0ABD6BR91</accession>
<comment type="catalytic activity">
    <reaction evidence="1">
        <text>ATP + protein L-histidine = ADP + protein N-phospho-L-histidine.</text>
        <dbReference type="EC" id="2.7.13.3"/>
    </reaction>
</comment>
<dbReference type="InterPro" id="IPR003594">
    <property type="entry name" value="HATPase_dom"/>
</dbReference>
<name>A0ABD6BR91_9EURY</name>
<dbReference type="SMART" id="SM00387">
    <property type="entry name" value="HATPase_c"/>
    <property type="match status" value="1"/>
</dbReference>
<dbReference type="PROSITE" id="PS50109">
    <property type="entry name" value="HIS_KIN"/>
    <property type="match status" value="1"/>
</dbReference>
<proteinExistence type="predicted"/>
<dbReference type="InterPro" id="IPR031621">
    <property type="entry name" value="HisKA_7TM"/>
</dbReference>
<dbReference type="PANTHER" id="PTHR44936:SF10">
    <property type="entry name" value="SENSOR PROTEIN RSTB"/>
    <property type="match status" value="1"/>
</dbReference>
<keyword evidence="7" id="KW-1133">Transmembrane helix</keyword>
<dbReference type="GO" id="GO:0005524">
    <property type="term" value="F:ATP binding"/>
    <property type="evidence" value="ECO:0007669"/>
    <property type="project" value="UniProtKB-KW"/>
</dbReference>
<dbReference type="GO" id="GO:0005886">
    <property type="term" value="C:plasma membrane"/>
    <property type="evidence" value="ECO:0007669"/>
    <property type="project" value="UniProtKB-SubCell"/>
</dbReference>
<dbReference type="InterPro" id="IPR036890">
    <property type="entry name" value="HATPase_C_sf"/>
</dbReference>
<keyword evidence="7" id="KW-0812">Transmembrane</keyword>
<evidence type="ECO:0000259" key="8">
    <source>
        <dbReference type="PROSITE" id="PS50109"/>
    </source>
</evidence>